<dbReference type="GO" id="GO:0006633">
    <property type="term" value="P:fatty acid biosynthetic process"/>
    <property type="evidence" value="ECO:0007669"/>
    <property type="project" value="InterPro"/>
</dbReference>
<dbReference type="PIRSF" id="PIRSF036593">
    <property type="entry name" value="GrdD"/>
    <property type="match status" value="1"/>
</dbReference>
<dbReference type="RefSeq" id="WP_418655014.1">
    <property type="nucleotide sequence ID" value="NZ_CP016379.1"/>
</dbReference>
<sequence>MDSRKKLGQIFNQIADAIETGTFGKKTRVVLTTLGSEHGHLELVKGAEIAQARNSDLEVILIGPACDTSLELHEVTCEKEAHEKMEAMLKNGEADAAVTMHYNFPVGVSTVGRVITPGTGREMIIATTTGTSDTHRVGAMVKNAIYGVATAKAIGIDKPKVGILNVDGARQCEKILKELKKNGYGIEFTESARADGGVVMRGNDLLMGTPDVMVTDTLTGNLLMKIFSSFTTGGSYEALGYGYGPGVGEDFDMIICILSRASGAPVVAGAIRYAADVAQGKIMAIVDAEIKAARKAGLDNQLEALKKTSASEVEEVKAPPKVTVDEEIPGVDILQIDDAVKVLWKEGIYAETGMGCTGPVVLVPSAEGERARELLKEAGYIL</sequence>
<keyword evidence="3" id="KW-1185">Reference proteome</keyword>
<accession>A0A3Q9HSK3</accession>
<dbReference type="KEGG" id="aft:BBF96_05405"/>
<dbReference type="Pfam" id="PF02504">
    <property type="entry name" value="FA_synthesis"/>
    <property type="match status" value="1"/>
</dbReference>
<reference evidence="2 3" key="1">
    <citation type="submission" date="2016-07" db="EMBL/GenBank/DDBJ databases">
        <title>Genome and transcriptome analysis of iron-reducing fermentative bacteria Anoxybacter fermentans.</title>
        <authorList>
            <person name="Zeng X."/>
            <person name="Shao Z."/>
        </authorList>
    </citation>
    <scope>NUCLEOTIDE SEQUENCE [LARGE SCALE GENOMIC DNA]</scope>
    <source>
        <strain evidence="2 3">DY22613</strain>
    </source>
</reference>
<protein>
    <submittedName>
        <fullName evidence="2">Glycine reductase</fullName>
    </submittedName>
</protein>
<feature type="active site" evidence="1">
    <location>
        <position position="356"/>
    </location>
</feature>
<dbReference type="NCBIfam" id="NF040747">
    <property type="entry name" value="reduct_C_alpha"/>
    <property type="match status" value="1"/>
</dbReference>
<dbReference type="InterPro" id="IPR003664">
    <property type="entry name" value="FA_synthesis"/>
</dbReference>
<dbReference type="SUPFAM" id="SSF53659">
    <property type="entry name" value="Isocitrate/Isopropylmalate dehydrogenase-like"/>
    <property type="match status" value="1"/>
</dbReference>
<dbReference type="Gene3D" id="3.40.718.10">
    <property type="entry name" value="Isopropylmalate Dehydrogenase"/>
    <property type="match status" value="1"/>
</dbReference>
<dbReference type="GO" id="GO:0016747">
    <property type="term" value="F:acyltransferase activity, transferring groups other than amino-acyl groups"/>
    <property type="evidence" value="ECO:0007669"/>
    <property type="project" value="InterPro"/>
</dbReference>
<organism evidence="2 3">
    <name type="scientific">Anoxybacter fermentans</name>
    <dbReference type="NCBI Taxonomy" id="1323375"/>
    <lineage>
        <taxon>Bacteria</taxon>
        <taxon>Bacillati</taxon>
        <taxon>Bacillota</taxon>
        <taxon>Clostridia</taxon>
        <taxon>Halanaerobiales</taxon>
        <taxon>Anoxybacter</taxon>
    </lineage>
</organism>
<gene>
    <name evidence="2" type="ORF">BBF96_05405</name>
</gene>
<proteinExistence type="predicted"/>
<dbReference type="InterPro" id="IPR012116">
    <property type="entry name" value="Gly_reductase_pC_asu"/>
</dbReference>
<dbReference type="EMBL" id="CP016379">
    <property type="protein sequence ID" value="AZR74836.1"/>
    <property type="molecule type" value="Genomic_DNA"/>
</dbReference>
<dbReference type="AlphaFoldDB" id="A0A3Q9HSK3"/>
<evidence type="ECO:0000256" key="1">
    <source>
        <dbReference type="PIRSR" id="PIRSR036593-50"/>
    </source>
</evidence>
<evidence type="ECO:0000313" key="2">
    <source>
        <dbReference type="EMBL" id="AZR74836.1"/>
    </source>
</evidence>
<evidence type="ECO:0000313" key="3">
    <source>
        <dbReference type="Proteomes" id="UP000267250"/>
    </source>
</evidence>
<dbReference type="Proteomes" id="UP000267250">
    <property type="component" value="Chromosome"/>
</dbReference>
<name>A0A3Q9HSK3_9FIRM</name>